<dbReference type="GO" id="GO:0070461">
    <property type="term" value="C:SAGA-type complex"/>
    <property type="evidence" value="ECO:0007669"/>
    <property type="project" value="UniProtKB-ARBA"/>
</dbReference>
<dbReference type="InterPro" id="IPR018200">
    <property type="entry name" value="USP_CS"/>
</dbReference>
<keyword evidence="10" id="KW-0805">Transcription regulation</keyword>
<proteinExistence type="inferred from homology"/>
<dbReference type="PANTHER" id="PTHR21646">
    <property type="entry name" value="UBIQUITIN CARBOXYL-TERMINAL HYDROLASE"/>
    <property type="match status" value="1"/>
</dbReference>
<comment type="similarity">
    <text evidence="13">Belongs to the peptidase C19 family. UBP8 subfamily.</text>
</comment>
<evidence type="ECO:0000256" key="13">
    <source>
        <dbReference type="ARBA" id="ARBA00038490"/>
    </source>
</evidence>
<dbReference type="GO" id="GO:0016579">
    <property type="term" value="P:protein deubiquitination"/>
    <property type="evidence" value="ECO:0007669"/>
    <property type="project" value="InterPro"/>
</dbReference>
<evidence type="ECO:0000256" key="3">
    <source>
        <dbReference type="ARBA" id="ARBA00022670"/>
    </source>
</evidence>
<evidence type="ECO:0000256" key="10">
    <source>
        <dbReference type="ARBA" id="ARBA00023015"/>
    </source>
</evidence>
<dbReference type="Pfam" id="PF02148">
    <property type="entry name" value="zf-UBP"/>
    <property type="match status" value="1"/>
</dbReference>
<dbReference type="InterPro" id="IPR001394">
    <property type="entry name" value="Peptidase_C19_UCH"/>
</dbReference>
<feature type="domain" description="UBP-type" evidence="18">
    <location>
        <begin position="36"/>
        <end position="135"/>
    </location>
</feature>
<reference evidence="19" key="1">
    <citation type="submission" date="2015-07" db="EMBL/GenBank/DDBJ databases">
        <title>Transcriptome Assembly of Anthurium amnicola.</title>
        <authorList>
            <person name="Suzuki J."/>
        </authorList>
    </citation>
    <scope>NUCLEOTIDE SEQUENCE</scope>
</reference>
<feature type="compositionally biased region" description="Low complexity" evidence="16">
    <location>
        <begin position="187"/>
        <end position="200"/>
    </location>
</feature>
<dbReference type="FunFam" id="3.90.70.10:FF:000089">
    <property type="entry name" value="Ubiquitinyl hydrolase 1"/>
    <property type="match status" value="1"/>
</dbReference>
<evidence type="ECO:0000256" key="9">
    <source>
        <dbReference type="ARBA" id="ARBA00022833"/>
    </source>
</evidence>
<dbReference type="Pfam" id="PF00443">
    <property type="entry name" value="UCH"/>
    <property type="match status" value="1"/>
</dbReference>
<dbReference type="SUPFAM" id="SSF54001">
    <property type="entry name" value="Cysteine proteinases"/>
    <property type="match status" value="1"/>
</dbReference>
<evidence type="ECO:0000256" key="5">
    <source>
        <dbReference type="ARBA" id="ARBA00022771"/>
    </source>
</evidence>
<dbReference type="GO" id="GO:0004843">
    <property type="term" value="F:cysteine-type deubiquitinase activity"/>
    <property type="evidence" value="ECO:0007669"/>
    <property type="project" value="UniProtKB-UniRule"/>
</dbReference>
<evidence type="ECO:0000256" key="15">
    <source>
        <dbReference type="RuleBase" id="RU366025"/>
    </source>
</evidence>
<keyword evidence="5 14" id="KW-0863">Zinc-finger</keyword>
<keyword evidence="6 15" id="KW-0833">Ubl conjugation pathway</keyword>
<dbReference type="PROSITE" id="PS50235">
    <property type="entry name" value="USP_3"/>
    <property type="match status" value="1"/>
</dbReference>
<evidence type="ECO:0000256" key="7">
    <source>
        <dbReference type="ARBA" id="ARBA00022801"/>
    </source>
</evidence>
<evidence type="ECO:0000256" key="2">
    <source>
        <dbReference type="ARBA" id="ARBA00004123"/>
    </source>
</evidence>
<evidence type="ECO:0000256" key="11">
    <source>
        <dbReference type="ARBA" id="ARBA00023163"/>
    </source>
</evidence>
<gene>
    <name evidence="19" type="primary">UBP22_3</name>
    <name evidence="19" type="ORF">g.123590</name>
</gene>
<dbReference type="PANTHER" id="PTHR21646:SF33">
    <property type="entry name" value="UBIQUITIN CARBOXYL-TERMINAL HYDROLASE 22"/>
    <property type="match status" value="1"/>
</dbReference>
<evidence type="ECO:0000256" key="12">
    <source>
        <dbReference type="ARBA" id="ARBA00023242"/>
    </source>
</evidence>
<dbReference type="SUPFAM" id="SSF57850">
    <property type="entry name" value="RING/U-box"/>
    <property type="match status" value="1"/>
</dbReference>
<dbReference type="EC" id="3.4.19.12" evidence="15"/>
<organism evidence="19">
    <name type="scientific">Anthurium amnicola</name>
    <dbReference type="NCBI Taxonomy" id="1678845"/>
    <lineage>
        <taxon>Eukaryota</taxon>
        <taxon>Viridiplantae</taxon>
        <taxon>Streptophyta</taxon>
        <taxon>Embryophyta</taxon>
        <taxon>Tracheophyta</taxon>
        <taxon>Spermatophyta</taxon>
        <taxon>Magnoliopsida</taxon>
        <taxon>Liliopsida</taxon>
        <taxon>Araceae</taxon>
        <taxon>Pothoideae</taxon>
        <taxon>Potheae</taxon>
        <taxon>Anthurium</taxon>
    </lineage>
</organism>
<dbReference type="InterPro" id="IPR028889">
    <property type="entry name" value="USP"/>
</dbReference>
<name>A0A1D1Z5M9_9ARAE</name>
<dbReference type="GO" id="GO:0008270">
    <property type="term" value="F:zinc ion binding"/>
    <property type="evidence" value="ECO:0007669"/>
    <property type="project" value="UniProtKB-KW"/>
</dbReference>
<dbReference type="GO" id="GO:0005634">
    <property type="term" value="C:nucleus"/>
    <property type="evidence" value="ECO:0007669"/>
    <property type="project" value="UniProtKB-SubCell"/>
</dbReference>
<keyword evidence="3 15" id="KW-0645">Protease</keyword>
<keyword evidence="4" id="KW-0479">Metal-binding</keyword>
<evidence type="ECO:0000256" key="8">
    <source>
        <dbReference type="ARBA" id="ARBA00022807"/>
    </source>
</evidence>
<dbReference type="AlphaFoldDB" id="A0A1D1Z5M9"/>
<dbReference type="PROSITE" id="PS50271">
    <property type="entry name" value="ZF_UBP"/>
    <property type="match status" value="1"/>
</dbReference>
<keyword evidence="7 15" id="KW-0378">Hydrolase</keyword>
<evidence type="ECO:0000256" key="16">
    <source>
        <dbReference type="SAM" id="MobiDB-lite"/>
    </source>
</evidence>
<dbReference type="EMBL" id="GDJX01005718">
    <property type="protein sequence ID" value="JAT62218.1"/>
    <property type="molecule type" value="Transcribed_RNA"/>
</dbReference>
<evidence type="ECO:0000313" key="19">
    <source>
        <dbReference type="EMBL" id="JAT62218.1"/>
    </source>
</evidence>
<keyword evidence="11" id="KW-0804">Transcription</keyword>
<dbReference type="PROSITE" id="PS00973">
    <property type="entry name" value="USP_2"/>
    <property type="match status" value="1"/>
</dbReference>
<dbReference type="Gene3D" id="3.30.40.10">
    <property type="entry name" value="Zinc/RING finger domain, C3HC4 (zinc finger)"/>
    <property type="match status" value="1"/>
</dbReference>
<feature type="region of interest" description="Disordered" evidence="16">
    <location>
        <begin position="166"/>
        <end position="208"/>
    </location>
</feature>
<dbReference type="InterPro" id="IPR050185">
    <property type="entry name" value="Ub_carboxyl-term_hydrolase"/>
</dbReference>
<evidence type="ECO:0000256" key="4">
    <source>
        <dbReference type="ARBA" id="ARBA00022723"/>
    </source>
</evidence>
<feature type="region of interest" description="Disordered" evidence="16">
    <location>
        <begin position="137"/>
        <end position="156"/>
    </location>
</feature>
<dbReference type="InterPro" id="IPR038765">
    <property type="entry name" value="Papain-like_cys_pep_sf"/>
</dbReference>
<evidence type="ECO:0000259" key="18">
    <source>
        <dbReference type="PROSITE" id="PS50271"/>
    </source>
</evidence>
<accession>A0A1D1Z5M9</accession>
<comment type="catalytic activity">
    <reaction evidence="1 15">
        <text>Thiol-dependent hydrolysis of ester, thioester, amide, peptide and isopeptide bonds formed by the C-terminal Gly of ubiquitin (a 76-residue protein attached to proteins as an intracellular targeting signal).</text>
        <dbReference type="EC" id="3.4.19.12"/>
    </reaction>
</comment>
<keyword evidence="12" id="KW-0539">Nucleus</keyword>
<evidence type="ECO:0000256" key="14">
    <source>
        <dbReference type="PROSITE-ProRule" id="PRU00502"/>
    </source>
</evidence>
<comment type="subcellular location">
    <subcellularLocation>
        <location evidence="2">Nucleus</location>
    </subcellularLocation>
</comment>
<keyword evidence="8 15" id="KW-0788">Thiol protease</keyword>
<protein>
    <recommendedName>
        <fullName evidence="15">Ubiquitin carboxyl-terminal hydrolase</fullName>
        <ecNumber evidence="15">3.4.19.12</ecNumber>
    </recommendedName>
</protein>
<dbReference type="InterPro" id="IPR013083">
    <property type="entry name" value="Znf_RING/FYVE/PHD"/>
</dbReference>
<dbReference type="PROSITE" id="PS00972">
    <property type="entry name" value="USP_1"/>
    <property type="match status" value="1"/>
</dbReference>
<dbReference type="GO" id="GO:0006508">
    <property type="term" value="P:proteolysis"/>
    <property type="evidence" value="ECO:0007669"/>
    <property type="project" value="UniProtKB-KW"/>
</dbReference>
<keyword evidence="9" id="KW-0862">Zinc</keyword>
<evidence type="ECO:0000256" key="1">
    <source>
        <dbReference type="ARBA" id="ARBA00000707"/>
    </source>
</evidence>
<dbReference type="Gene3D" id="3.90.70.10">
    <property type="entry name" value="Cysteine proteinases"/>
    <property type="match status" value="1"/>
</dbReference>
<feature type="domain" description="USP" evidence="17">
    <location>
        <begin position="210"/>
        <end position="596"/>
    </location>
</feature>
<comment type="function">
    <text evidence="15">Recognizes and hydrolyzes the peptide bond at the C-terminal Gly of ubiquitin. Involved in the processing of poly-ubiquitin precursors as well as that of ubiquitinated proteins.</text>
</comment>
<evidence type="ECO:0000256" key="6">
    <source>
        <dbReference type="ARBA" id="ARBA00022786"/>
    </source>
</evidence>
<evidence type="ECO:0000259" key="17">
    <source>
        <dbReference type="PROSITE" id="PS50235"/>
    </source>
</evidence>
<dbReference type="InterPro" id="IPR001607">
    <property type="entry name" value="Znf_UBP"/>
</dbReference>
<sequence length="609" mass="66981">MSSRDIRLPPPCAHLQNYRSSRGPAAKPFRTLHRCLRARPLGRAEIRRDPDEVPRCGSCCASGGAASGSRLYACLACAAVSCRAHAPGHAEARHPGHEIAVDVDRAELFCCACRDQVYDRDFDAAVVLAQKSLSISMSSANPAAGPPPPPDTSRKRRRVVDYRPWAPDPSEQALVGGGSSPLPPPAASAASTSSYSSSSSSPPPPPWGLRGLNNLGNTCFMNSVLQALLHAPPLRNYFLSDRHNRYLCQQKRQRRKNATAGVINGTNYKNVAGGQAGPGKGKGLCLACDLDAMYSAVFSVDRMPYSPVRFLYSWWQHASNLASYEQQDAHEFFISMLDGIHEKLDQDQCKTHNQGGGDCCIAHRIFSGILRSDVVCTVCGFTSTTYDPCVDISLDLDSGQGSVKMVTTRSHSCNGGADSVLSSKPCGTSTLTGCLDRFTQPERLGSDQKFLCQHCQVTQESLKQMSIRKLPLVTCFHIKRFEHSSTKKMSRKVDRYLQFPFSLDMAPYLSSSILRSRFGNRIFSFDGEDSDASTELASEFELFAVVTHSGKLNAGHYVTYLRLSNQWYKCDDAWITRVTENIVRAAQAYMLFYVQKMLFYKASENAVPS</sequence>